<evidence type="ECO:0000313" key="2">
    <source>
        <dbReference type="Proteomes" id="UP000186132"/>
    </source>
</evidence>
<dbReference type="RefSeq" id="WP_073385658.1">
    <property type="nucleotide sequence ID" value="NZ_FQVU01000001.1"/>
</dbReference>
<sequence length="170" mass="17894">MATALEVIAFVDEKQDGVYPVLGTDGSPVAFVTVPWLSRKFEVAAPDGRALCAGRPAGFGMEYEVTGAGGATLLTVRASFWRGKQRVITRADGTELRLTGDSWPSRDWTVTDAADRIVLGIEATAGTWSFHPDAYAVRVGDPTLTLAEVVGIVQANRMLVKAARAGAGGG</sequence>
<reference evidence="1 2" key="1">
    <citation type="submission" date="2016-11" db="EMBL/GenBank/DDBJ databases">
        <authorList>
            <person name="Jaros S."/>
            <person name="Januszkiewicz K."/>
            <person name="Wedrychowicz H."/>
        </authorList>
    </citation>
    <scope>NUCLEOTIDE SEQUENCE [LARGE SCALE GENOMIC DNA]</scope>
    <source>
        <strain evidence="1 2">DSM 45627</strain>
    </source>
</reference>
<evidence type="ECO:0008006" key="3">
    <source>
        <dbReference type="Google" id="ProtNLM"/>
    </source>
</evidence>
<protein>
    <recommendedName>
        <fullName evidence="3">Scramblase</fullName>
    </recommendedName>
</protein>
<accession>A0A1M5DIV7</accession>
<dbReference type="Proteomes" id="UP000186132">
    <property type="component" value="Unassembled WGS sequence"/>
</dbReference>
<dbReference type="STRING" id="1206085.SAMN05443575_0587"/>
<gene>
    <name evidence="1" type="ORF">SAMN05443575_0587</name>
</gene>
<dbReference type="EMBL" id="FQVU01000001">
    <property type="protein sequence ID" value="SHF66672.1"/>
    <property type="molecule type" value="Genomic_DNA"/>
</dbReference>
<evidence type="ECO:0000313" key="1">
    <source>
        <dbReference type="EMBL" id="SHF66672.1"/>
    </source>
</evidence>
<dbReference type="OrthoDB" id="7945729at2"/>
<keyword evidence="2" id="KW-1185">Reference proteome</keyword>
<proteinExistence type="predicted"/>
<name>A0A1M5DIV7_9ACTN</name>
<dbReference type="AlphaFoldDB" id="A0A1M5DIV7"/>
<organism evidence="1 2">
    <name type="scientific">Jatrophihabitans endophyticus</name>
    <dbReference type="NCBI Taxonomy" id="1206085"/>
    <lineage>
        <taxon>Bacteria</taxon>
        <taxon>Bacillati</taxon>
        <taxon>Actinomycetota</taxon>
        <taxon>Actinomycetes</taxon>
        <taxon>Jatrophihabitantales</taxon>
        <taxon>Jatrophihabitantaceae</taxon>
        <taxon>Jatrophihabitans</taxon>
    </lineage>
</organism>